<keyword evidence="1" id="KW-0479">Metal-binding</keyword>
<keyword evidence="2" id="KW-0223">Dioxygenase</keyword>
<evidence type="ECO:0000256" key="2">
    <source>
        <dbReference type="ARBA" id="ARBA00022964"/>
    </source>
</evidence>
<feature type="transmembrane region" description="Helical" evidence="5">
    <location>
        <begin position="53"/>
        <end position="73"/>
    </location>
</feature>
<sequence>MSRALSPNIQTFGPEGTNDGAPKRGLVGANGKNLNRMQSVYHDKDGNFNLKRFLAVVGVAAVAGAMFLAYVSGAASDQSAPQSVTTEVTQSEMQAQPAGWRPKRGFCFSCANAPSRSWSWWFGWGGCECYAGWSGTCCDIPDLHEGECTDYGDLFEMIHDHDVVPGIPFHKDQVTAPCSNAWSIDALGQGVAPVVVNMIYVDIDEYPPQHVLDSLDDVQAATKDNSYWSLVWEVMKMFANIFTDDRGVEYEMVQSLTECKGVATDYAADPTGLTALSTMGKCYEQEKDMIDEKYDGTYKPSLPEYNEFWRLIDSHESVMFAMVEDKSDEVPLNWIKDDDMFGWLRRVGSNPDMLRIATSADLGEANDFAVTDDMYNLATGETGTGTLNAALSEGRLFMLDFSIFPADGLTNKGKYLSSPKALFASPKNPSERMKTIAIQQYQKPSANHPLLGAPDPSRRNWNDATLTDDEKQTLIKWIMAKTTVQVAESSYFEVVTHFGRTHLVMEPFMMATNMAFHDTHPIRKLLQPHFEGTLHINQGAVDSLISVGGVIDKIFPPPIELTQTIAVQACKDFLENFNDNAFDKAFELRGTLTLPEEYPFRDDGFLVWNAIKAFTLEYVKVAYKTDREMRDDPWLQCFWDTLVSPTGGMLKKAGDNGNNVLWSREYLSTFLSTIIWTASGQHAATNFPQKDVGAHVTMNPTAAYSDGKTGGTVTMQDWFDLLPPLSEALDQLNTEYLLGSVHYNRLGRYEEDYIAGHFKGEYRQAELNFQADLTALEAKINERNSEAGTMRGDVYKYEILLPDNTPLSINI</sequence>
<dbReference type="AlphaFoldDB" id="A0A9W6ZA71"/>
<gene>
    <name evidence="7" type="ORF">TrRE_jg6629</name>
</gene>
<dbReference type="GO" id="GO:0046872">
    <property type="term" value="F:metal ion binding"/>
    <property type="evidence" value="ECO:0007669"/>
    <property type="project" value="UniProtKB-KW"/>
</dbReference>
<name>A0A9W6ZA71_9STRA</name>
<evidence type="ECO:0000256" key="1">
    <source>
        <dbReference type="ARBA" id="ARBA00022723"/>
    </source>
</evidence>
<comment type="caution">
    <text evidence="7">The sequence shown here is derived from an EMBL/GenBank/DDBJ whole genome shotgun (WGS) entry which is preliminary data.</text>
</comment>
<dbReference type="InterPro" id="IPR013819">
    <property type="entry name" value="LipOase_C"/>
</dbReference>
<evidence type="ECO:0000256" key="5">
    <source>
        <dbReference type="SAM" id="Phobius"/>
    </source>
</evidence>
<dbReference type="Proteomes" id="UP001165082">
    <property type="component" value="Unassembled WGS sequence"/>
</dbReference>
<proteinExistence type="predicted"/>
<keyword evidence="3" id="KW-0560">Oxidoreductase</keyword>
<evidence type="ECO:0000313" key="7">
    <source>
        <dbReference type="EMBL" id="GMH46405.1"/>
    </source>
</evidence>
<accession>A0A9W6ZA71</accession>
<reference evidence="7" key="1">
    <citation type="submission" date="2022-07" db="EMBL/GenBank/DDBJ databases">
        <title>Genome analysis of Parmales, a sister group of diatoms, reveals the evolutionary specialization of diatoms from phago-mixotrophs to photoautotrophs.</title>
        <authorList>
            <person name="Ban H."/>
            <person name="Sato S."/>
            <person name="Yoshikawa S."/>
            <person name="Kazumasa Y."/>
            <person name="Nakamura Y."/>
            <person name="Ichinomiya M."/>
            <person name="Saitoh K."/>
            <person name="Sato N."/>
            <person name="Blanc-Mathieu R."/>
            <person name="Endo H."/>
            <person name="Kuwata A."/>
            <person name="Ogata H."/>
        </authorList>
    </citation>
    <scope>NUCLEOTIDE SEQUENCE</scope>
</reference>
<evidence type="ECO:0000259" key="6">
    <source>
        <dbReference type="PROSITE" id="PS51393"/>
    </source>
</evidence>
<protein>
    <recommendedName>
        <fullName evidence="6">Lipoxygenase domain-containing protein</fullName>
    </recommendedName>
</protein>
<dbReference type="SUPFAM" id="SSF48484">
    <property type="entry name" value="Lipoxigenase"/>
    <property type="match status" value="1"/>
</dbReference>
<dbReference type="PRINTS" id="PR00087">
    <property type="entry name" value="LIPOXYGENASE"/>
</dbReference>
<keyword evidence="5" id="KW-1133">Transmembrane helix</keyword>
<dbReference type="GO" id="GO:0016702">
    <property type="term" value="F:oxidoreductase activity, acting on single donors with incorporation of molecular oxygen, incorporation of two atoms of oxygen"/>
    <property type="evidence" value="ECO:0007669"/>
    <property type="project" value="InterPro"/>
</dbReference>
<keyword evidence="5" id="KW-0472">Membrane</keyword>
<keyword evidence="5" id="KW-0812">Transmembrane</keyword>
<feature type="region of interest" description="Disordered" evidence="4">
    <location>
        <begin position="1"/>
        <end position="28"/>
    </location>
</feature>
<dbReference type="PANTHER" id="PTHR11771">
    <property type="entry name" value="LIPOXYGENASE"/>
    <property type="match status" value="1"/>
</dbReference>
<dbReference type="InterPro" id="IPR000907">
    <property type="entry name" value="LipOase"/>
</dbReference>
<keyword evidence="8" id="KW-1185">Reference proteome</keyword>
<evidence type="ECO:0000256" key="4">
    <source>
        <dbReference type="SAM" id="MobiDB-lite"/>
    </source>
</evidence>
<dbReference type="OrthoDB" id="186653at2759"/>
<evidence type="ECO:0000313" key="8">
    <source>
        <dbReference type="Proteomes" id="UP001165082"/>
    </source>
</evidence>
<feature type="compositionally biased region" description="Polar residues" evidence="4">
    <location>
        <begin position="1"/>
        <end position="11"/>
    </location>
</feature>
<dbReference type="InterPro" id="IPR036226">
    <property type="entry name" value="LipOase_C_sf"/>
</dbReference>
<dbReference type="PROSITE" id="PS00081">
    <property type="entry name" value="LIPOXYGENASE_2"/>
    <property type="match status" value="1"/>
</dbReference>
<evidence type="ECO:0000256" key="3">
    <source>
        <dbReference type="ARBA" id="ARBA00023002"/>
    </source>
</evidence>
<dbReference type="InterPro" id="IPR020834">
    <property type="entry name" value="LipOase_CS"/>
</dbReference>
<dbReference type="Gene3D" id="3.10.450.60">
    <property type="match status" value="1"/>
</dbReference>
<dbReference type="Gene3D" id="1.20.245.10">
    <property type="entry name" value="Lipoxygenase-1, Domain 5"/>
    <property type="match status" value="1"/>
</dbReference>
<dbReference type="PROSITE" id="PS51393">
    <property type="entry name" value="LIPOXYGENASE_3"/>
    <property type="match status" value="1"/>
</dbReference>
<feature type="domain" description="Lipoxygenase" evidence="6">
    <location>
        <begin position="336"/>
        <end position="811"/>
    </location>
</feature>
<dbReference type="Pfam" id="PF00305">
    <property type="entry name" value="Lipoxygenase"/>
    <property type="match status" value="1"/>
</dbReference>
<organism evidence="7 8">
    <name type="scientific">Triparma retinervis</name>
    <dbReference type="NCBI Taxonomy" id="2557542"/>
    <lineage>
        <taxon>Eukaryota</taxon>
        <taxon>Sar</taxon>
        <taxon>Stramenopiles</taxon>
        <taxon>Ochrophyta</taxon>
        <taxon>Bolidophyceae</taxon>
        <taxon>Parmales</taxon>
        <taxon>Triparmaceae</taxon>
        <taxon>Triparma</taxon>
    </lineage>
</organism>
<dbReference type="EMBL" id="BRXZ01003033">
    <property type="protein sequence ID" value="GMH46405.1"/>
    <property type="molecule type" value="Genomic_DNA"/>
</dbReference>
<dbReference type="GO" id="GO:0034440">
    <property type="term" value="P:lipid oxidation"/>
    <property type="evidence" value="ECO:0007669"/>
    <property type="project" value="InterPro"/>
</dbReference>